<evidence type="ECO:0000313" key="2">
    <source>
        <dbReference type="EMBL" id="SVD97613.1"/>
    </source>
</evidence>
<organism evidence="2">
    <name type="scientific">marine metagenome</name>
    <dbReference type="NCBI Taxonomy" id="408172"/>
    <lineage>
        <taxon>unclassified sequences</taxon>
        <taxon>metagenomes</taxon>
        <taxon>ecological metagenomes</taxon>
    </lineage>
</organism>
<name>A0A382ZQC7_9ZZZZ</name>
<dbReference type="AlphaFoldDB" id="A0A382ZQC7"/>
<dbReference type="EMBL" id="UINC01185751">
    <property type="protein sequence ID" value="SVD97613.1"/>
    <property type="molecule type" value="Genomic_DNA"/>
</dbReference>
<evidence type="ECO:0000259" key="1">
    <source>
        <dbReference type="Pfam" id="PF07626"/>
    </source>
</evidence>
<feature type="domain" description="DUF1587" evidence="1">
    <location>
        <begin position="184"/>
        <end position="225"/>
    </location>
</feature>
<dbReference type="InterPro" id="IPR013036">
    <property type="entry name" value="DUF1587"/>
</dbReference>
<dbReference type="Pfam" id="PF07626">
    <property type="entry name" value="PSD3"/>
    <property type="match status" value="2"/>
</dbReference>
<gene>
    <name evidence="2" type="ORF">METZ01_LOCUS450467</name>
</gene>
<feature type="non-terminal residue" evidence="2">
    <location>
        <position position="230"/>
    </location>
</feature>
<protein>
    <recommendedName>
        <fullName evidence="1">DUF1587 domain-containing protein</fullName>
    </recommendedName>
</protein>
<proteinExistence type="predicted"/>
<feature type="domain" description="DUF1587" evidence="1">
    <location>
        <begin position="124"/>
        <end position="145"/>
    </location>
</feature>
<reference evidence="2" key="1">
    <citation type="submission" date="2018-05" db="EMBL/GenBank/DDBJ databases">
        <authorList>
            <person name="Lanie J.A."/>
            <person name="Ng W.-L."/>
            <person name="Kazmierczak K.M."/>
            <person name="Andrzejewski T.M."/>
            <person name="Davidsen T.M."/>
            <person name="Wayne K.J."/>
            <person name="Tettelin H."/>
            <person name="Glass J.I."/>
            <person name="Rusch D."/>
            <person name="Podicherti R."/>
            <person name="Tsui H.-C.T."/>
            <person name="Winkler M.E."/>
        </authorList>
    </citation>
    <scope>NUCLEOTIDE SEQUENCE</scope>
</reference>
<accession>A0A382ZQC7</accession>
<sequence length="230" mass="25562">MQASKRIYCSFLLLIVLGGMEKIQAAGDFDSFLKPLFAAKCIKCHGGGKKVKGKVNLKEIRTEKDFLARPKLIKELIEVIDGNDMPPEDEPGLEVGARPKLLAALKEMLAQSTSGKKAGRARVRRLNRFQYNNSIRDLFKLKKDVFRLPEKLMTRQGNYLAQGGGKMPEKVEVACLSLLDQGGFRDVAAFPRDLRAAHGFDNQANQLTLSPLLLDAFLKLSVSILESPDF</sequence>